<evidence type="ECO:0000313" key="2">
    <source>
        <dbReference type="EMBL" id="MDR6528560.1"/>
    </source>
</evidence>
<keyword evidence="1" id="KW-1133">Transmembrane helix</keyword>
<dbReference type="AlphaFoldDB" id="A0AAE4C6E0"/>
<name>A0AAE4C6E0_9FLAO</name>
<feature type="transmembrane region" description="Helical" evidence="1">
    <location>
        <begin position="32"/>
        <end position="53"/>
    </location>
</feature>
<evidence type="ECO:0008006" key="4">
    <source>
        <dbReference type="Google" id="ProtNLM"/>
    </source>
</evidence>
<sequence length="58" mass="6379">MNEKTLLGYLLITVSLLFSCSPEHTSENKSGISMETISIITFVLVGIAILAAYPYKKK</sequence>
<keyword evidence="1" id="KW-0812">Transmembrane</keyword>
<comment type="caution">
    <text evidence="2">The sequence shown here is derived from an EMBL/GenBank/DDBJ whole genome shotgun (WGS) entry which is preliminary data.</text>
</comment>
<reference evidence="2" key="1">
    <citation type="submission" date="2023-07" db="EMBL/GenBank/DDBJ databases">
        <title>Sorghum-associated microbial communities from plants grown in Nebraska, USA.</title>
        <authorList>
            <person name="Schachtman D."/>
        </authorList>
    </citation>
    <scope>NUCLEOTIDE SEQUENCE</scope>
    <source>
        <strain evidence="2">DS2360</strain>
    </source>
</reference>
<gene>
    <name evidence="2" type="ORF">J2787_003997</name>
</gene>
<dbReference type="RefSeq" id="WP_170245781.1">
    <property type="nucleotide sequence ID" value="NZ_JAVDRU010000013.1"/>
</dbReference>
<protein>
    <recommendedName>
        <fullName evidence="4">Lipoprotein</fullName>
    </recommendedName>
</protein>
<proteinExistence type="predicted"/>
<dbReference type="EMBL" id="JAVDQY010000005">
    <property type="protein sequence ID" value="MDR6528560.1"/>
    <property type="molecule type" value="Genomic_DNA"/>
</dbReference>
<evidence type="ECO:0000313" key="3">
    <source>
        <dbReference type="Proteomes" id="UP001184861"/>
    </source>
</evidence>
<accession>A0AAE4C6E0</accession>
<evidence type="ECO:0000256" key="1">
    <source>
        <dbReference type="SAM" id="Phobius"/>
    </source>
</evidence>
<dbReference type="PROSITE" id="PS51257">
    <property type="entry name" value="PROKAR_LIPOPROTEIN"/>
    <property type="match status" value="1"/>
</dbReference>
<organism evidence="2 3">
    <name type="scientific">Chryseobacterium rhizosphaerae</name>
    <dbReference type="NCBI Taxonomy" id="395937"/>
    <lineage>
        <taxon>Bacteria</taxon>
        <taxon>Pseudomonadati</taxon>
        <taxon>Bacteroidota</taxon>
        <taxon>Flavobacteriia</taxon>
        <taxon>Flavobacteriales</taxon>
        <taxon>Weeksellaceae</taxon>
        <taxon>Chryseobacterium group</taxon>
        <taxon>Chryseobacterium</taxon>
    </lineage>
</organism>
<keyword evidence="1" id="KW-0472">Membrane</keyword>
<dbReference type="Proteomes" id="UP001184861">
    <property type="component" value="Unassembled WGS sequence"/>
</dbReference>